<keyword evidence="3" id="KW-1185">Reference proteome</keyword>
<feature type="region of interest" description="Disordered" evidence="1">
    <location>
        <begin position="174"/>
        <end position="228"/>
    </location>
</feature>
<evidence type="ECO:0000313" key="3">
    <source>
        <dbReference type="Proteomes" id="UP000559027"/>
    </source>
</evidence>
<feature type="region of interest" description="Disordered" evidence="1">
    <location>
        <begin position="73"/>
        <end position="118"/>
    </location>
</feature>
<feature type="compositionally biased region" description="Basic and acidic residues" evidence="1">
    <location>
        <begin position="174"/>
        <end position="190"/>
    </location>
</feature>
<dbReference type="AlphaFoldDB" id="A0A8H5FZZ2"/>
<gene>
    <name evidence="2" type="ORF">D9756_005684</name>
</gene>
<comment type="caution">
    <text evidence="2">The sequence shown here is derived from an EMBL/GenBank/DDBJ whole genome shotgun (WGS) entry which is preliminary data.</text>
</comment>
<proteinExistence type="predicted"/>
<feature type="compositionally biased region" description="Polar residues" evidence="1">
    <location>
        <begin position="78"/>
        <end position="93"/>
    </location>
</feature>
<dbReference type="Proteomes" id="UP000559027">
    <property type="component" value="Unassembled WGS sequence"/>
</dbReference>
<name>A0A8H5FZZ2_9AGAR</name>
<evidence type="ECO:0000256" key="1">
    <source>
        <dbReference type="SAM" id="MobiDB-lite"/>
    </source>
</evidence>
<evidence type="ECO:0000313" key="2">
    <source>
        <dbReference type="EMBL" id="KAF5354883.1"/>
    </source>
</evidence>
<dbReference type="EMBL" id="JAACJO010000008">
    <property type="protein sequence ID" value="KAF5354883.1"/>
    <property type="molecule type" value="Genomic_DNA"/>
</dbReference>
<feature type="compositionally biased region" description="Basic and acidic residues" evidence="1">
    <location>
        <begin position="500"/>
        <end position="509"/>
    </location>
</feature>
<accession>A0A8H5FZZ2</accession>
<feature type="region of interest" description="Disordered" evidence="1">
    <location>
        <begin position="482"/>
        <end position="517"/>
    </location>
</feature>
<feature type="compositionally biased region" description="Polar residues" evidence="1">
    <location>
        <begin position="452"/>
        <end position="470"/>
    </location>
</feature>
<organism evidence="2 3">
    <name type="scientific">Leucocoprinus leucothites</name>
    <dbReference type="NCBI Taxonomy" id="201217"/>
    <lineage>
        <taxon>Eukaryota</taxon>
        <taxon>Fungi</taxon>
        <taxon>Dikarya</taxon>
        <taxon>Basidiomycota</taxon>
        <taxon>Agaricomycotina</taxon>
        <taxon>Agaricomycetes</taxon>
        <taxon>Agaricomycetidae</taxon>
        <taxon>Agaricales</taxon>
        <taxon>Agaricineae</taxon>
        <taxon>Agaricaceae</taxon>
        <taxon>Leucocoprinus</taxon>
    </lineage>
</organism>
<protein>
    <submittedName>
        <fullName evidence="2">Uncharacterized protein</fullName>
    </submittedName>
</protein>
<sequence length="607" mass="68199">MPGNLFHGLLGRNRNREVLEGAAQINQYCRQKSTDLIIRHLDHVFNDLHVNFEALNRPSRNSRQVRNQHHLIRRLADPSNQSPDPEYRNQTPGLGSASYPEPSGPQDRPQHGPGQEQTEIHASEQMTDGHPIGWQGLFELQEANESFLPQAQQLDPESSMSHYRRPLMRRSRAVRDWTVNHEPDSPERKPERRARGKYRSGKDRERPAQTQQASTGWGDKLQVPSRSNLPSKPCVFKPLPEPPTPQIIRTPPSPAGAVVGVPLGRAELDGITQGFRHGGLQRSEAEPVHCGAIRFQMEDLVDPPDISDGTLSIHSTSVGGYDREASDENLRNFIRYIRSLIKLCQEEVDKKTPHSQEVPNLQSALGLLEFIMELHEASEIPQVDHNELKSLRKLTKERTPYETHKLFKEVTPIVRRWAQIMNTRRRWDFGASLPPSSVDKMAYGESLPPVSTPSHTVTSWQGSRDSPQDDLQASSYITALSHLSTDRHATPPALPSPGPDTDRHMERRNNSQQSSLTSSISYLSYANGIGSDGHKRVAVLSPLLMWQSDSAEFGTVDEGQTQGYLRTFETLQDDTTTSGATQLNRIEGVEQIIRRADRKQKGTRATA</sequence>
<feature type="region of interest" description="Disordered" evidence="1">
    <location>
        <begin position="440"/>
        <end position="470"/>
    </location>
</feature>
<reference evidence="2 3" key="1">
    <citation type="journal article" date="2020" name="ISME J.">
        <title>Uncovering the hidden diversity of litter-decomposition mechanisms in mushroom-forming fungi.</title>
        <authorList>
            <person name="Floudas D."/>
            <person name="Bentzer J."/>
            <person name="Ahren D."/>
            <person name="Johansson T."/>
            <person name="Persson P."/>
            <person name="Tunlid A."/>
        </authorList>
    </citation>
    <scope>NUCLEOTIDE SEQUENCE [LARGE SCALE GENOMIC DNA]</scope>
    <source>
        <strain evidence="2 3">CBS 146.42</strain>
    </source>
</reference>